<dbReference type="AlphaFoldDB" id="A0A9D3VNZ3"/>
<proteinExistence type="predicted"/>
<feature type="region of interest" description="Disordered" evidence="1">
    <location>
        <begin position="76"/>
        <end position="95"/>
    </location>
</feature>
<evidence type="ECO:0000256" key="1">
    <source>
        <dbReference type="SAM" id="MobiDB-lite"/>
    </source>
</evidence>
<dbReference type="EMBL" id="JAIQCV010000006">
    <property type="protein sequence ID" value="KAH1090557.1"/>
    <property type="molecule type" value="Genomic_DNA"/>
</dbReference>
<organism evidence="2 3">
    <name type="scientific">Gossypium stocksii</name>
    <dbReference type="NCBI Taxonomy" id="47602"/>
    <lineage>
        <taxon>Eukaryota</taxon>
        <taxon>Viridiplantae</taxon>
        <taxon>Streptophyta</taxon>
        <taxon>Embryophyta</taxon>
        <taxon>Tracheophyta</taxon>
        <taxon>Spermatophyta</taxon>
        <taxon>Magnoliopsida</taxon>
        <taxon>eudicotyledons</taxon>
        <taxon>Gunneridae</taxon>
        <taxon>Pentapetalae</taxon>
        <taxon>rosids</taxon>
        <taxon>malvids</taxon>
        <taxon>Malvales</taxon>
        <taxon>Malvaceae</taxon>
        <taxon>Malvoideae</taxon>
        <taxon>Gossypium</taxon>
    </lineage>
</organism>
<protein>
    <submittedName>
        <fullName evidence="2">Uncharacterized protein</fullName>
    </submittedName>
</protein>
<reference evidence="2 3" key="1">
    <citation type="journal article" date="2021" name="Plant Biotechnol. J.">
        <title>Multi-omics assisted identification of the key and species-specific regulatory components of drought-tolerant mechanisms in Gossypium stocksii.</title>
        <authorList>
            <person name="Yu D."/>
            <person name="Ke L."/>
            <person name="Zhang D."/>
            <person name="Wu Y."/>
            <person name="Sun Y."/>
            <person name="Mei J."/>
            <person name="Sun J."/>
            <person name="Sun Y."/>
        </authorList>
    </citation>
    <scope>NUCLEOTIDE SEQUENCE [LARGE SCALE GENOMIC DNA]</scope>
    <source>
        <strain evidence="3">cv. E1</strain>
        <tissue evidence="2">Leaf</tissue>
    </source>
</reference>
<name>A0A9D3VNZ3_9ROSI</name>
<accession>A0A9D3VNZ3</accession>
<sequence>MLTIGADIQIFGGASTTQGTKDSFEEFTSLSREIDEYMDVWFYMESVREGPSGTNIGKGNIKKHKINASITNIILSSKKKGNPGGELRRKKKSDRDEAFGSVVSIAIAPTISLSLFSSSPPPMPVNDDVFRVTINHNPLSGFLKFNTSSGEVGILFS</sequence>
<comment type="caution">
    <text evidence="2">The sequence shown here is derived from an EMBL/GenBank/DDBJ whole genome shotgun (WGS) entry which is preliminary data.</text>
</comment>
<evidence type="ECO:0000313" key="2">
    <source>
        <dbReference type="EMBL" id="KAH1090557.1"/>
    </source>
</evidence>
<dbReference type="Proteomes" id="UP000828251">
    <property type="component" value="Unassembled WGS sequence"/>
</dbReference>
<gene>
    <name evidence="2" type="ORF">J1N35_017814</name>
</gene>
<evidence type="ECO:0000313" key="3">
    <source>
        <dbReference type="Proteomes" id="UP000828251"/>
    </source>
</evidence>
<keyword evidence="3" id="KW-1185">Reference proteome</keyword>